<dbReference type="OrthoDB" id="3635057at2"/>
<dbReference type="Proteomes" id="UP000215563">
    <property type="component" value="Unassembled WGS sequence"/>
</dbReference>
<protein>
    <submittedName>
        <fullName evidence="1">Uncharacterized protein</fullName>
    </submittedName>
</protein>
<proteinExistence type="predicted"/>
<evidence type="ECO:0000313" key="2">
    <source>
        <dbReference type="Proteomes" id="UP000215563"/>
    </source>
</evidence>
<sequence>MIILTREIAQHLEGDWKAGRGVHDNGTDAYLHGPDGEKLQIRPGTTTTTRHRIEIYGPLPYQFTRHNEPRHLITVSPDKTATRIAGDITRRLLPAYREGMVFAAEAKVHHELREAEKSHTITTLLGILPKTDHSTHDQDSMDFGGGRNSLPIGGRLRVLSNSQVEWTVYTTKELAFSLAETIYALSRSGDIPQVPEKSTAEPG</sequence>
<evidence type="ECO:0000313" key="1">
    <source>
        <dbReference type="EMBL" id="OXM47509.1"/>
    </source>
</evidence>
<dbReference type="RefSeq" id="WP_020636232.1">
    <property type="nucleotide sequence ID" value="NZ_KB913032.1"/>
</dbReference>
<dbReference type="AlphaFoldDB" id="A0A229RLZ9"/>
<comment type="caution">
    <text evidence="1">The sequence shown here is derived from an EMBL/GenBank/DDBJ whole genome shotgun (WGS) entry which is preliminary data.</text>
</comment>
<reference evidence="1 2" key="1">
    <citation type="submission" date="2017-07" db="EMBL/GenBank/DDBJ databases">
        <title>Amycolatopsis alba DSM 44262 Genome sequencing and assembly.</title>
        <authorList>
            <person name="Kaur N."/>
            <person name="Mayilraj S."/>
        </authorList>
    </citation>
    <scope>NUCLEOTIDE SEQUENCE [LARGE SCALE GENOMIC DNA]</scope>
    <source>
        <strain evidence="1 2">DSM 44262</strain>
    </source>
</reference>
<organism evidence="1 2">
    <name type="scientific">Amycolatopsis alba DSM 44262</name>
    <dbReference type="NCBI Taxonomy" id="1125972"/>
    <lineage>
        <taxon>Bacteria</taxon>
        <taxon>Bacillati</taxon>
        <taxon>Actinomycetota</taxon>
        <taxon>Actinomycetes</taxon>
        <taxon>Pseudonocardiales</taxon>
        <taxon>Pseudonocardiaceae</taxon>
        <taxon>Amycolatopsis</taxon>
    </lineage>
</organism>
<name>A0A229RLZ9_AMYAL</name>
<gene>
    <name evidence="1" type="ORF">CFP75_23790</name>
</gene>
<accession>A0A229RLZ9</accession>
<keyword evidence="2" id="KW-1185">Reference proteome</keyword>
<dbReference type="EMBL" id="NMQU01000074">
    <property type="protein sequence ID" value="OXM47509.1"/>
    <property type="molecule type" value="Genomic_DNA"/>
</dbReference>